<reference evidence="9 10" key="1">
    <citation type="submission" date="2024-04" db="EMBL/GenBank/DDBJ databases">
        <authorList>
            <person name="Cremers G."/>
        </authorList>
    </citation>
    <scope>NUCLEOTIDE SEQUENCE [LARGE SCALE GENOMIC DNA]</scope>
    <source>
        <strain evidence="9">MeCH1-AG</strain>
    </source>
</reference>
<evidence type="ECO:0000313" key="9">
    <source>
        <dbReference type="EMBL" id="CAL1241492.1"/>
    </source>
</evidence>
<name>A0ABM9NLI0_9GAMM</name>
<dbReference type="EMBL" id="OZ026884">
    <property type="protein sequence ID" value="CAL1241492.1"/>
    <property type="molecule type" value="Genomic_DNA"/>
</dbReference>
<keyword evidence="4" id="KW-0249">Electron transport</keyword>
<protein>
    <submittedName>
        <fullName evidence="9">Cytochrome c553</fullName>
    </submittedName>
</protein>
<feature type="signal peptide" evidence="7">
    <location>
        <begin position="1"/>
        <end position="23"/>
    </location>
</feature>
<evidence type="ECO:0000256" key="1">
    <source>
        <dbReference type="ARBA" id="ARBA00022448"/>
    </source>
</evidence>
<dbReference type="RefSeq" id="WP_348758002.1">
    <property type="nucleotide sequence ID" value="NZ_OZ026884.1"/>
</dbReference>
<keyword evidence="2 6" id="KW-0349">Heme</keyword>
<dbReference type="InterPro" id="IPR050597">
    <property type="entry name" value="Cytochrome_c_Oxidase_Subunit"/>
</dbReference>
<accession>A0ABM9NLI0</accession>
<dbReference type="Pfam" id="PF00034">
    <property type="entry name" value="Cytochrom_C"/>
    <property type="match status" value="1"/>
</dbReference>
<dbReference type="SUPFAM" id="SSF46626">
    <property type="entry name" value="Cytochrome c"/>
    <property type="match status" value="1"/>
</dbReference>
<dbReference type="PROSITE" id="PS51007">
    <property type="entry name" value="CYTC"/>
    <property type="match status" value="1"/>
</dbReference>
<proteinExistence type="predicted"/>
<evidence type="ECO:0000259" key="8">
    <source>
        <dbReference type="PROSITE" id="PS51007"/>
    </source>
</evidence>
<dbReference type="PANTHER" id="PTHR33751">
    <property type="entry name" value="CBB3-TYPE CYTOCHROME C OXIDASE SUBUNIT FIXP"/>
    <property type="match status" value="1"/>
</dbReference>
<evidence type="ECO:0000256" key="4">
    <source>
        <dbReference type="ARBA" id="ARBA00022982"/>
    </source>
</evidence>
<feature type="domain" description="Cytochrome c" evidence="8">
    <location>
        <begin position="23"/>
        <end position="102"/>
    </location>
</feature>
<dbReference type="InterPro" id="IPR009056">
    <property type="entry name" value="Cyt_c-like_dom"/>
</dbReference>
<evidence type="ECO:0000256" key="2">
    <source>
        <dbReference type="ARBA" id="ARBA00022617"/>
    </source>
</evidence>
<evidence type="ECO:0000256" key="5">
    <source>
        <dbReference type="ARBA" id="ARBA00023004"/>
    </source>
</evidence>
<keyword evidence="10" id="KW-1185">Reference proteome</keyword>
<organism evidence="9 10">
    <name type="scientific">Candidatus Methylocalor cossyra</name>
    <dbReference type="NCBI Taxonomy" id="3108543"/>
    <lineage>
        <taxon>Bacteria</taxon>
        <taxon>Pseudomonadati</taxon>
        <taxon>Pseudomonadota</taxon>
        <taxon>Gammaproteobacteria</taxon>
        <taxon>Methylococcales</taxon>
        <taxon>Methylococcaceae</taxon>
        <taxon>Candidatus Methylocalor</taxon>
    </lineage>
</organism>
<keyword evidence="7" id="KW-0732">Signal</keyword>
<gene>
    <name evidence="9" type="ORF">MECH1_V1_2716</name>
</gene>
<evidence type="ECO:0000256" key="6">
    <source>
        <dbReference type="PROSITE-ProRule" id="PRU00433"/>
    </source>
</evidence>
<keyword evidence="3 6" id="KW-0479">Metal-binding</keyword>
<dbReference type="InterPro" id="IPR036909">
    <property type="entry name" value="Cyt_c-like_dom_sf"/>
</dbReference>
<dbReference type="Gene3D" id="1.10.760.10">
    <property type="entry name" value="Cytochrome c-like domain"/>
    <property type="match status" value="1"/>
</dbReference>
<dbReference type="PANTHER" id="PTHR33751:SF9">
    <property type="entry name" value="CYTOCHROME C4"/>
    <property type="match status" value="1"/>
</dbReference>
<dbReference type="Proteomes" id="UP001497493">
    <property type="component" value="Chromosome"/>
</dbReference>
<keyword evidence="1" id="KW-0813">Transport</keyword>
<evidence type="ECO:0000256" key="3">
    <source>
        <dbReference type="ARBA" id="ARBA00022723"/>
    </source>
</evidence>
<feature type="chain" id="PRO_5045900649" evidence="7">
    <location>
        <begin position="24"/>
        <end position="105"/>
    </location>
</feature>
<evidence type="ECO:0000256" key="7">
    <source>
        <dbReference type="SAM" id="SignalP"/>
    </source>
</evidence>
<sequence>MRKFPIHIWALTGLALVSGAAQADAAAGAATATGVCATCHGAKGISAADTFPNLAGQKKSYLVGALKAYRDKTRNNPMMNGMAAPLNDQQIEDLAAYYASQKPCE</sequence>
<evidence type="ECO:0000313" key="10">
    <source>
        <dbReference type="Proteomes" id="UP001497493"/>
    </source>
</evidence>
<keyword evidence="5 6" id="KW-0408">Iron</keyword>